<proteinExistence type="predicted"/>
<evidence type="ECO:0000313" key="2">
    <source>
        <dbReference type="Proteomes" id="UP000789570"/>
    </source>
</evidence>
<comment type="caution">
    <text evidence="1">The sequence shown here is derived from an EMBL/GenBank/DDBJ whole genome shotgun (WGS) entry which is preliminary data.</text>
</comment>
<evidence type="ECO:0000313" key="1">
    <source>
        <dbReference type="EMBL" id="CAG8745424.1"/>
    </source>
</evidence>
<name>A0A9N9IRW5_9GLOM</name>
<keyword evidence="2" id="KW-1185">Reference proteome</keyword>
<dbReference type="Proteomes" id="UP000789570">
    <property type="component" value="Unassembled WGS sequence"/>
</dbReference>
<sequence length="72" mass="8240">CWDDEPANRPSMSVVVKRLKQIISKSDITTDENSDKIITKKIQDIEPTITTKEVISKRNLSVKDLRILVDET</sequence>
<dbReference type="EMBL" id="CAJVPQ010016347">
    <property type="protein sequence ID" value="CAG8745424.1"/>
    <property type="molecule type" value="Genomic_DNA"/>
</dbReference>
<feature type="non-terminal residue" evidence="1">
    <location>
        <position position="72"/>
    </location>
</feature>
<dbReference type="AlphaFoldDB" id="A0A9N9IRW5"/>
<gene>
    <name evidence="1" type="ORF">FCALED_LOCUS15923</name>
</gene>
<feature type="non-terminal residue" evidence="1">
    <location>
        <position position="1"/>
    </location>
</feature>
<accession>A0A9N9IRW5</accession>
<organism evidence="1 2">
    <name type="scientific">Funneliformis caledonium</name>
    <dbReference type="NCBI Taxonomy" id="1117310"/>
    <lineage>
        <taxon>Eukaryota</taxon>
        <taxon>Fungi</taxon>
        <taxon>Fungi incertae sedis</taxon>
        <taxon>Mucoromycota</taxon>
        <taxon>Glomeromycotina</taxon>
        <taxon>Glomeromycetes</taxon>
        <taxon>Glomerales</taxon>
        <taxon>Glomeraceae</taxon>
        <taxon>Funneliformis</taxon>
    </lineage>
</organism>
<reference evidence="1" key="1">
    <citation type="submission" date="2021-06" db="EMBL/GenBank/DDBJ databases">
        <authorList>
            <person name="Kallberg Y."/>
            <person name="Tangrot J."/>
            <person name="Rosling A."/>
        </authorList>
    </citation>
    <scope>NUCLEOTIDE SEQUENCE</scope>
    <source>
        <strain evidence="1">UK204</strain>
    </source>
</reference>
<protein>
    <submittedName>
        <fullName evidence="1">5573_t:CDS:1</fullName>
    </submittedName>
</protein>